<dbReference type="InterPro" id="IPR038729">
    <property type="entry name" value="Rad50/SbcC_AAA"/>
</dbReference>
<feature type="coiled-coil region" evidence="5">
    <location>
        <begin position="425"/>
        <end position="452"/>
    </location>
</feature>
<evidence type="ECO:0000256" key="2">
    <source>
        <dbReference type="ARBA" id="ARBA00010171"/>
    </source>
</evidence>
<reference evidence="10" key="2">
    <citation type="submission" date="2012-11" db="EMBL/GenBank/DDBJ databases">
        <authorList>
            <person name="Kuo A."/>
            <person name="Curtis B.A."/>
            <person name="Tanifuji G."/>
            <person name="Burki F."/>
            <person name="Gruber A."/>
            <person name="Irimia M."/>
            <person name="Maruyama S."/>
            <person name="Arias M.C."/>
            <person name="Ball S.G."/>
            <person name="Gile G.H."/>
            <person name="Hirakawa Y."/>
            <person name="Hopkins J.F."/>
            <person name="Rensing S.A."/>
            <person name="Schmutz J."/>
            <person name="Symeonidi A."/>
            <person name="Elias M."/>
            <person name="Eveleigh R.J."/>
            <person name="Herman E.K."/>
            <person name="Klute M.J."/>
            <person name="Nakayama T."/>
            <person name="Obornik M."/>
            <person name="Reyes-Prieto A."/>
            <person name="Armbrust E.V."/>
            <person name="Aves S.J."/>
            <person name="Beiko R.G."/>
            <person name="Coutinho P."/>
            <person name="Dacks J.B."/>
            <person name="Durnford D.G."/>
            <person name="Fast N.M."/>
            <person name="Green B.R."/>
            <person name="Grisdale C."/>
            <person name="Hempe F."/>
            <person name="Henrissat B."/>
            <person name="Hoppner M.P."/>
            <person name="Ishida K.-I."/>
            <person name="Kim E."/>
            <person name="Koreny L."/>
            <person name="Kroth P.G."/>
            <person name="Liu Y."/>
            <person name="Malik S.-B."/>
            <person name="Maier U.G."/>
            <person name="McRose D."/>
            <person name="Mock T."/>
            <person name="Neilson J.A."/>
            <person name="Onodera N.T."/>
            <person name="Poole A.M."/>
            <person name="Pritham E.J."/>
            <person name="Richards T.A."/>
            <person name="Rocap G."/>
            <person name="Roy S.W."/>
            <person name="Sarai C."/>
            <person name="Schaack S."/>
            <person name="Shirato S."/>
            <person name="Slamovits C.H."/>
            <person name="Spencer D.F."/>
            <person name="Suzuki S."/>
            <person name="Worden A.Z."/>
            <person name="Zauner S."/>
            <person name="Barry K."/>
            <person name="Bell C."/>
            <person name="Bharti A.K."/>
            <person name="Crow J.A."/>
            <person name="Grimwood J."/>
            <person name="Kramer R."/>
            <person name="Lindquist E."/>
            <person name="Lucas S."/>
            <person name="Salamov A."/>
            <person name="McFadden G.I."/>
            <person name="Lane C.E."/>
            <person name="Keeling P.J."/>
            <person name="Gray M.W."/>
            <person name="Grigoriev I.V."/>
            <person name="Archibald J.M."/>
        </authorList>
    </citation>
    <scope>NUCLEOTIDE SEQUENCE</scope>
    <source>
        <strain evidence="10">CCMP2712</strain>
    </source>
</reference>
<dbReference type="PANTHER" id="PTHR45916:SF1">
    <property type="entry name" value="STRUCTURAL MAINTENANCE OF CHROMOSOMES PROTEIN 5"/>
    <property type="match status" value="1"/>
</dbReference>
<dbReference type="GeneID" id="17290726"/>
<reference evidence="9" key="3">
    <citation type="submission" date="2015-06" db="UniProtKB">
        <authorList>
            <consortium name="EnsemblProtists"/>
        </authorList>
    </citation>
    <scope>IDENTIFICATION</scope>
</reference>
<dbReference type="RefSeq" id="XP_005820953.1">
    <property type="nucleotide sequence ID" value="XM_005820896.1"/>
</dbReference>
<dbReference type="GO" id="GO:0016887">
    <property type="term" value="F:ATP hydrolysis activity"/>
    <property type="evidence" value="ECO:0007669"/>
    <property type="project" value="InterPro"/>
</dbReference>
<feature type="coiled-coil region" evidence="5">
    <location>
        <begin position="806"/>
        <end position="920"/>
    </location>
</feature>
<evidence type="ECO:0000256" key="3">
    <source>
        <dbReference type="ARBA" id="ARBA00018687"/>
    </source>
</evidence>
<dbReference type="EMBL" id="JH993123">
    <property type="protein sequence ID" value="EKX33973.1"/>
    <property type="molecule type" value="Genomic_DNA"/>
</dbReference>
<feature type="compositionally biased region" description="Polar residues" evidence="6">
    <location>
        <begin position="1"/>
        <end position="13"/>
    </location>
</feature>
<evidence type="ECO:0000313" key="9">
    <source>
        <dbReference type="EnsemblProtists" id="EKX33973"/>
    </source>
</evidence>
<dbReference type="eggNOG" id="KOG0979">
    <property type="taxonomic scope" value="Eukaryota"/>
</dbReference>
<reference evidence="8 10" key="1">
    <citation type="journal article" date="2012" name="Nature">
        <title>Algal genomes reveal evolutionary mosaicism and the fate of nucleomorphs.</title>
        <authorList>
            <consortium name="DOE Joint Genome Institute"/>
            <person name="Curtis B.A."/>
            <person name="Tanifuji G."/>
            <person name="Burki F."/>
            <person name="Gruber A."/>
            <person name="Irimia M."/>
            <person name="Maruyama S."/>
            <person name="Arias M.C."/>
            <person name="Ball S.G."/>
            <person name="Gile G.H."/>
            <person name="Hirakawa Y."/>
            <person name="Hopkins J.F."/>
            <person name="Kuo A."/>
            <person name="Rensing S.A."/>
            <person name="Schmutz J."/>
            <person name="Symeonidi A."/>
            <person name="Elias M."/>
            <person name="Eveleigh R.J."/>
            <person name="Herman E.K."/>
            <person name="Klute M.J."/>
            <person name="Nakayama T."/>
            <person name="Obornik M."/>
            <person name="Reyes-Prieto A."/>
            <person name="Armbrust E.V."/>
            <person name="Aves S.J."/>
            <person name="Beiko R.G."/>
            <person name="Coutinho P."/>
            <person name="Dacks J.B."/>
            <person name="Durnford D.G."/>
            <person name="Fast N.M."/>
            <person name="Green B.R."/>
            <person name="Grisdale C.J."/>
            <person name="Hempel F."/>
            <person name="Henrissat B."/>
            <person name="Hoppner M.P."/>
            <person name="Ishida K."/>
            <person name="Kim E."/>
            <person name="Koreny L."/>
            <person name="Kroth P.G."/>
            <person name="Liu Y."/>
            <person name="Malik S.B."/>
            <person name="Maier U.G."/>
            <person name="McRose D."/>
            <person name="Mock T."/>
            <person name="Neilson J.A."/>
            <person name="Onodera N.T."/>
            <person name="Poole A.M."/>
            <person name="Pritham E.J."/>
            <person name="Richards T.A."/>
            <person name="Rocap G."/>
            <person name="Roy S.W."/>
            <person name="Sarai C."/>
            <person name="Schaack S."/>
            <person name="Shirato S."/>
            <person name="Slamovits C.H."/>
            <person name="Spencer D.F."/>
            <person name="Suzuki S."/>
            <person name="Worden A.Z."/>
            <person name="Zauner S."/>
            <person name="Barry K."/>
            <person name="Bell C."/>
            <person name="Bharti A.K."/>
            <person name="Crow J.A."/>
            <person name="Grimwood J."/>
            <person name="Kramer R."/>
            <person name="Lindquist E."/>
            <person name="Lucas S."/>
            <person name="Salamov A."/>
            <person name="McFadden G.I."/>
            <person name="Lane C.E."/>
            <person name="Keeling P.J."/>
            <person name="Gray M.W."/>
            <person name="Grigoriev I.V."/>
            <person name="Archibald J.M."/>
        </authorList>
    </citation>
    <scope>NUCLEOTIDE SEQUENCE</scope>
    <source>
        <strain evidence="8 10">CCMP2712</strain>
    </source>
</reference>
<evidence type="ECO:0000259" key="7">
    <source>
        <dbReference type="Pfam" id="PF13476"/>
    </source>
</evidence>
<dbReference type="GO" id="GO:0000724">
    <property type="term" value="P:double-strand break repair via homologous recombination"/>
    <property type="evidence" value="ECO:0007669"/>
    <property type="project" value="TreeGrafter"/>
</dbReference>
<comment type="subcellular location">
    <subcellularLocation>
        <location evidence="1">Plastid</location>
        <location evidence="1">Chloroplast</location>
    </subcellularLocation>
</comment>
<dbReference type="HOGENOM" id="CLU_004969_2_0_1"/>
<dbReference type="Proteomes" id="UP000011087">
    <property type="component" value="Unassembled WGS sequence"/>
</dbReference>
<dbReference type="OMA" id="GIRTEPF"/>
<keyword evidence="10" id="KW-1185">Reference proteome</keyword>
<sequence length="1103" mass="128250">MTAVQVSQGSWTQHAYPVGEERKATSLNGQAEVKRNKLKAEGLEKDSKHRAYILRIRMRNFLPYDDTTIRPGPRLNLVVGPNGSGKSTIVSAICLGLAGSLKIMDRGKSASDFIKNGKNSGSIEIELSQPHGKKVTILRKMKKNEKKSEWFMNGEPTQEKQVAEFVKEQNIKLDNLCHFLPQEKVVEFAKLADRPQEMLIKVEEAVGPPHMRDDHEELIKMSEAASLNARSFESKQNQLKELEAKRETLRVAIERYKQVQDLKQLLEIVEKKICYIQLEAVRVEYTKRKNAVKALKDELEVKKRQYEEKRSELSLLKQNMKKARQNSSEHDKKLRNRQLEIESLLTTIIDLERDSKNLERSIRGKEKEKEMQEEKIRRLEKELNELKDKRLLKREKPANLDEELKENQEKYSKAMRTLKGTEAAGETLKAEREKCRSEVQQKEAELKNHLSVFERKTRSLKNSRPDIYRAYEWIRENQDRFSEKVYGPVFLDINVKQKEHADYTEAVLGRDMDSFVVQNRQDREILTTEMNKPNSPLKPITLYTMPPGARTSNFERKTQTLDSKVLQAYHITGSLLDVVDAEQPMLQWLCSEKMFHRILLGDSVTWQKRNELAEGREFRHEDPRTKKFRHLVAGDGLYTPNGSFRVNFSIHGSRNMLFTSSDVRPSNRLIVGDDSENERKNQEIQRCREKLQELNQQVDENQQLEDQARAALNAAGNELKKIKDLVVQFDSKALDNQIKEKEKVMKMEANKKPLQGKDELVARLKKVLQRRKDSCKEVADAVRTCAELHMQQVASVLEAEPLEKKYKQVEQEEGSIKSQYNTLKENYDQEHDEMQKIKQRMDTLRRDMPEISEEDQEAFRNLEEGEEELERKRDKLKEDISKLGIQADRQAEFDMVKSQIEELSGELSNFASAVEEEKKKLERKKKLWLDGGDRGNPNRQVGLREIVEKINECFSDSFQRMGNVGEVKLLEKKNKWNEDDFANYAITIMVKFREEQELLPLDGRVQSGGETSLSTMLFLLSLQQITRCPFRVVDEINQGMDIHYEKAVFEKIVEWSCREDTSQCFLITPKLQGNLLANVRDHISVLCVFKGRDLYTDQEGWVL</sequence>
<dbReference type="EnsemblProtists" id="EKX33973">
    <property type="protein sequence ID" value="EKX33973"/>
    <property type="gene ID" value="GUITHDRAFT_119835"/>
</dbReference>
<dbReference type="GO" id="GO:0003697">
    <property type="term" value="F:single-stranded DNA binding"/>
    <property type="evidence" value="ECO:0007669"/>
    <property type="project" value="TreeGrafter"/>
</dbReference>
<feature type="region of interest" description="Disordered" evidence="6">
    <location>
        <begin position="1"/>
        <end position="30"/>
    </location>
</feature>
<feature type="domain" description="Rad50/SbcC-type AAA" evidence="7">
    <location>
        <begin position="55"/>
        <end position="272"/>
    </location>
</feature>
<accession>L1ICL3</accession>
<feature type="coiled-coil region" evidence="5">
    <location>
        <begin position="232"/>
        <end position="259"/>
    </location>
</feature>
<dbReference type="Gene3D" id="3.40.50.300">
    <property type="entry name" value="P-loop containing nucleotide triphosphate hydrolases"/>
    <property type="match status" value="2"/>
</dbReference>
<dbReference type="PaxDb" id="55529-EKX33973"/>
<name>L1ICL3_GUITC</name>
<feature type="coiled-coil region" evidence="5">
    <location>
        <begin position="677"/>
        <end position="714"/>
    </location>
</feature>
<dbReference type="InterPro" id="IPR027417">
    <property type="entry name" value="P-loop_NTPase"/>
</dbReference>
<dbReference type="KEGG" id="gtt:GUITHDRAFT_119835"/>
<dbReference type="OrthoDB" id="10254973at2759"/>
<evidence type="ECO:0000256" key="4">
    <source>
        <dbReference type="ARBA" id="ARBA00023054"/>
    </source>
</evidence>
<dbReference type="GO" id="GO:0009507">
    <property type="term" value="C:chloroplast"/>
    <property type="evidence" value="ECO:0007669"/>
    <property type="project" value="UniProtKB-SubCell"/>
</dbReference>
<dbReference type="PANTHER" id="PTHR45916">
    <property type="entry name" value="STRUCTURAL MAINTENANCE OF CHROMOSOMES PROTEIN 5"/>
    <property type="match status" value="1"/>
</dbReference>
<dbReference type="AlphaFoldDB" id="L1ICL3"/>
<gene>
    <name evidence="8" type="primary">Smc5</name>
    <name evidence="8" type="ORF">GUITHDRAFT_119835</name>
</gene>
<dbReference type="Pfam" id="PF13476">
    <property type="entry name" value="AAA_23"/>
    <property type="match status" value="1"/>
</dbReference>
<organism evidence="8">
    <name type="scientific">Guillardia theta (strain CCMP2712)</name>
    <name type="common">Cryptophyte</name>
    <dbReference type="NCBI Taxonomy" id="905079"/>
    <lineage>
        <taxon>Eukaryota</taxon>
        <taxon>Cryptophyceae</taxon>
        <taxon>Pyrenomonadales</taxon>
        <taxon>Geminigeraceae</taxon>
        <taxon>Guillardia</taxon>
    </lineage>
</organism>
<protein>
    <recommendedName>
        <fullName evidence="3">Structural maintenance of chromosomes protein 5</fullName>
    </recommendedName>
</protein>
<evidence type="ECO:0000256" key="1">
    <source>
        <dbReference type="ARBA" id="ARBA00004229"/>
    </source>
</evidence>
<evidence type="ECO:0000313" key="10">
    <source>
        <dbReference type="Proteomes" id="UP000011087"/>
    </source>
</evidence>
<proteinExistence type="inferred from homology"/>
<dbReference type="Gene3D" id="1.10.287.1490">
    <property type="match status" value="1"/>
</dbReference>
<evidence type="ECO:0000313" key="8">
    <source>
        <dbReference type="EMBL" id="EKX33973.1"/>
    </source>
</evidence>
<keyword evidence="4 5" id="KW-0175">Coiled coil</keyword>
<evidence type="ECO:0000256" key="5">
    <source>
        <dbReference type="SAM" id="Coils"/>
    </source>
</evidence>
<dbReference type="GO" id="GO:0005634">
    <property type="term" value="C:nucleus"/>
    <property type="evidence" value="ECO:0007669"/>
    <property type="project" value="TreeGrafter"/>
</dbReference>
<evidence type="ECO:0000256" key="6">
    <source>
        <dbReference type="SAM" id="MobiDB-lite"/>
    </source>
</evidence>
<dbReference type="SUPFAM" id="SSF52540">
    <property type="entry name" value="P-loop containing nucleoside triphosphate hydrolases"/>
    <property type="match status" value="2"/>
</dbReference>
<feature type="coiled-coil region" evidence="5">
    <location>
        <begin position="285"/>
        <end position="396"/>
    </location>
</feature>
<dbReference type="GO" id="GO:0030915">
    <property type="term" value="C:Smc5-Smc6 complex"/>
    <property type="evidence" value="ECO:0007669"/>
    <property type="project" value="TreeGrafter"/>
</dbReference>
<dbReference type="STRING" id="905079.L1ICL3"/>
<comment type="similarity">
    <text evidence="2">Belongs to the SMC family. SMC5 subfamily.</text>
</comment>